<dbReference type="RefSeq" id="WP_113879204.1">
    <property type="nucleotide sequence ID" value="NZ_QNSA01000002.1"/>
</dbReference>
<name>A0A368V9Y9_MARNT</name>
<protein>
    <submittedName>
        <fullName evidence="2">Uncharacterized protein</fullName>
    </submittedName>
</protein>
<dbReference type="EMBL" id="QPJB01000002">
    <property type="protein sequence ID" value="RCW37130.1"/>
    <property type="molecule type" value="Genomic_DNA"/>
</dbReference>
<dbReference type="Proteomes" id="UP000252795">
    <property type="component" value="Unassembled WGS sequence"/>
</dbReference>
<evidence type="ECO:0000313" key="3">
    <source>
        <dbReference type="Proteomes" id="UP000252795"/>
    </source>
</evidence>
<comment type="caution">
    <text evidence="2">The sequence shown here is derived from an EMBL/GenBank/DDBJ whole genome shotgun (WGS) entry which is preliminary data.</text>
</comment>
<dbReference type="Proteomes" id="UP000253065">
    <property type="component" value="Unassembled WGS sequence"/>
</dbReference>
<sequence length="78" mass="9282">MAALAYLGLMYYRGEQVAPDDELAYQYLERWDSLYQQRKDQARSDDSVWSGLLFDERFGNQEVQDALLHLRFRKSQSE</sequence>
<dbReference type="EMBL" id="QNSA01000002">
    <property type="protein sequence ID" value="RBP76257.1"/>
    <property type="molecule type" value="Genomic_DNA"/>
</dbReference>
<reference evidence="2 3" key="1">
    <citation type="submission" date="2018-07" db="EMBL/GenBank/DDBJ databases">
        <title>Freshwater and sediment microbial communities from various areas in North America, analyzing microbe dynamics in response to fracking.</title>
        <authorList>
            <person name="Lamendella R."/>
        </authorList>
    </citation>
    <scope>NUCLEOTIDE SEQUENCE [LARGE SCALE GENOMIC DNA]</scope>
    <source>
        <strain evidence="2 3">114E</strain>
        <strain evidence="1 4">114E_o</strain>
    </source>
</reference>
<evidence type="ECO:0000313" key="1">
    <source>
        <dbReference type="EMBL" id="RBP76257.1"/>
    </source>
</evidence>
<evidence type="ECO:0000313" key="2">
    <source>
        <dbReference type="EMBL" id="RCW37130.1"/>
    </source>
</evidence>
<dbReference type="AlphaFoldDB" id="A0A368V9Y9"/>
<keyword evidence="4" id="KW-1185">Reference proteome</keyword>
<organism evidence="2 3">
    <name type="scientific">Marinobacter nauticus</name>
    <name type="common">Marinobacter hydrocarbonoclasticus</name>
    <name type="synonym">Marinobacter aquaeolei</name>
    <dbReference type="NCBI Taxonomy" id="2743"/>
    <lineage>
        <taxon>Bacteria</taxon>
        <taxon>Pseudomonadati</taxon>
        <taxon>Pseudomonadota</taxon>
        <taxon>Gammaproteobacteria</taxon>
        <taxon>Pseudomonadales</taxon>
        <taxon>Marinobacteraceae</taxon>
        <taxon>Marinobacter</taxon>
    </lineage>
</organism>
<proteinExistence type="predicted"/>
<accession>A0A368V9Y9</accession>
<evidence type="ECO:0000313" key="4">
    <source>
        <dbReference type="Proteomes" id="UP000253065"/>
    </source>
</evidence>
<gene>
    <name evidence="2" type="ORF">DET51_102276</name>
    <name evidence="1" type="ORF">DET64_102276</name>
</gene>